<evidence type="ECO:0000259" key="7">
    <source>
        <dbReference type="PROSITE" id="PS50025"/>
    </source>
</evidence>
<dbReference type="InterPro" id="IPR013320">
    <property type="entry name" value="ConA-like_dom_sf"/>
</dbReference>
<dbReference type="InterPro" id="IPR001791">
    <property type="entry name" value="Laminin_G"/>
</dbReference>
<comment type="caution">
    <text evidence="2">Lacks conserved residue(s) required for the propagation of feature annotation.</text>
</comment>
<feature type="compositionally biased region" description="Polar residues" evidence="4">
    <location>
        <begin position="1560"/>
        <end position="1570"/>
    </location>
</feature>
<organism evidence="9 10">
    <name type="scientific">Mesorhabditis belari</name>
    <dbReference type="NCBI Taxonomy" id="2138241"/>
    <lineage>
        <taxon>Eukaryota</taxon>
        <taxon>Metazoa</taxon>
        <taxon>Ecdysozoa</taxon>
        <taxon>Nematoda</taxon>
        <taxon>Chromadorea</taxon>
        <taxon>Rhabditida</taxon>
        <taxon>Rhabditina</taxon>
        <taxon>Rhabditomorpha</taxon>
        <taxon>Rhabditoidea</taxon>
        <taxon>Rhabditidae</taxon>
        <taxon>Mesorhabditinae</taxon>
        <taxon>Mesorhabditis</taxon>
    </lineage>
</organism>
<feature type="signal peptide" evidence="6">
    <location>
        <begin position="1"/>
        <end position="23"/>
    </location>
</feature>
<evidence type="ECO:0000313" key="10">
    <source>
        <dbReference type="WBParaSite" id="MBELARI_LOCUS11996.1"/>
    </source>
</evidence>
<dbReference type="SMART" id="SM00181">
    <property type="entry name" value="EGF"/>
    <property type="match status" value="4"/>
</dbReference>
<dbReference type="SMART" id="SM00282">
    <property type="entry name" value="LamG"/>
    <property type="match status" value="2"/>
</dbReference>
<dbReference type="Pfam" id="PF02210">
    <property type="entry name" value="Laminin_G_2"/>
    <property type="match status" value="2"/>
</dbReference>
<keyword evidence="1 2" id="KW-1015">Disulfide bond</keyword>
<feature type="domain" description="EGF-like" evidence="8">
    <location>
        <begin position="853"/>
        <end position="892"/>
    </location>
</feature>
<evidence type="ECO:0000256" key="1">
    <source>
        <dbReference type="ARBA" id="ARBA00023157"/>
    </source>
</evidence>
<dbReference type="CDD" id="cd00110">
    <property type="entry name" value="LamG"/>
    <property type="match status" value="2"/>
</dbReference>
<dbReference type="WBParaSite" id="MBELARI_LOCUS11996.1">
    <property type="protein sequence ID" value="MBELARI_LOCUS11996.1"/>
    <property type="gene ID" value="MBELARI_LOCUS11996"/>
</dbReference>
<proteinExistence type="predicted"/>
<sequence>MGRIRGSPWPGLLMLFFVGLASSQRIFLNSPDSFVVFENPDLLIGEEQEVLLVVKVKPQTFTGTLFSLKGILNGTENVRLNISLINGFMEVDLFDKIGHKILKKPFSQTMLNTSMEAQINLKIDFNKGTLVFRVDSRGEVSHEISQQIPIEGTMLTMVFGSQTSKSIIGCMELVVLSTKNNNLEDGKTKKIAENDVSECGIEGRCQNFDCGQGRCLDLEVPTCDCSTTGKSGPNCKSEPPTIFVDSEKDQGVWYSPLTDDQKPKKIGMQFKFDPSKEVEGVLLAANLSTSGAMRLFVVGTKGSLEMGTLASLNFTLDDIKGFHSLLINLDFSKNHLKLTADNRAPIELEWKDATEGIAFKQIAFGQSVNQAPARDLGFTGCLRHVFVDHLDILDRLSLNDPRISSYQPIVSCEQKILMGSIGFWPQIVGEMKNGEKEKEKEKALIVTRTTESLVVFSEKDPNFADIFPYGPKQKKPQTKKSDCENADATRCRSGSKCVREQGVPKCECLPNNIGHFCQFSTLPRTCAEAARLGLPRGATRLDLDGSGPLDVSVANCVDANTSIIHDMPPLTPIRDASFSTHSLFVLSYRDFSDSKLATLIAQSETCEQKLKYDCNGAPLNFAQNHTWFHSAFHNRTVHHFGQNAAPRCDSRSPTSDEGILRDFDAGVTRVVALHTSGDIDGRLSLGELQCRGFAKSGGVLFKASATLPTVKWEATHFSFHFRTAQEDAILVTLIAEPRNRIEVRLERGRFIVLLWKSKDVELKVVVETQHQLNDTDWHMLRVEAANEELLLSVDGVHGVMDRVSQSSLPKAILYLGSEHGGLEGCIRSLSIDNQPLDLKDFLKKGQGVLQGCTDHCTTNSCQNEAKCIEDFGNQRAKCICKYPHIHSGSTCEMNLNHASDVSFHGGFLRYSQFAGNPLLDQIVLSARTDQPHALLFFAHDHHFNFVQIHISEEINVTLTLNNRDNVYSCTVTARPRHEFSDMKWIQIVVSHYDTSSTLTIDADSCSIPAERVLSSVVVNQFHLTKTEIDLVEVPVGLYAPSNPEPLLYVFVGGIERDTHSQRNEKRLAPVYQSSIPDLLGCLRGLRIGETIVNLRDTKFGYRPEDSNLIRNGCEFGCSSLSCEHGGHCAVGWRNYDPTIIQKTSCDCTRTSYGGPTCGFDDGIRFDGHSVFEFAVGEILKTVIVEGETKFPQLLKFSFSARVSAHSARQHLATIRFKEPNEKTRFELILNRNGTINAGAIMARGTQVLNFAGNFTDGYRHFIVVQFSKKYATTVMIDSLRKDFDPEFDQNFDLYAAELIEIGGVPEGIPAPQNRRRRQSETGTRLSSNYEGCISNLIVDYQRSRLTFEPFSLLENSAHSHSNKVRMMPNVKADRVRCAKFEEPDALPSYQNTVEFPNWETNFARRDYTGHTSLDEAQSDDQEPNWWLIGLLIAVSLILIILIVLCLWCCCCRKGETLNGKKPEETMPLRSNSFDHTFPGYQQPNHKAKNNFDIPAPDHEFDEKRFASATGTTLSGYFTAQETPSWAGSYDDDFDKTLTEGMDEGEVPHAQHGEELPQIQLQHTSNETTPRNLPGRQGSFRNNRQSPSSPLFSAPPPPSRSPVPVAPPTLSPTNLAKL</sequence>
<feature type="domain" description="EGF-like" evidence="8">
    <location>
        <begin position="195"/>
        <end position="236"/>
    </location>
</feature>
<dbReference type="InterPro" id="IPR050372">
    <property type="entry name" value="Neurexin-related_CASP"/>
</dbReference>
<evidence type="ECO:0000256" key="5">
    <source>
        <dbReference type="SAM" id="Phobius"/>
    </source>
</evidence>
<dbReference type="Gene3D" id="2.60.120.200">
    <property type="match status" value="3"/>
</dbReference>
<feature type="disulfide bond" evidence="3">
    <location>
        <begin position="825"/>
        <end position="852"/>
    </location>
</feature>
<evidence type="ECO:0000256" key="6">
    <source>
        <dbReference type="SAM" id="SignalP"/>
    </source>
</evidence>
<keyword evidence="2" id="KW-0245">EGF-like domain</keyword>
<evidence type="ECO:0000256" key="4">
    <source>
        <dbReference type="SAM" id="MobiDB-lite"/>
    </source>
</evidence>
<feature type="disulfide bond" evidence="2">
    <location>
        <begin position="508"/>
        <end position="517"/>
    </location>
</feature>
<dbReference type="PANTHER" id="PTHR15036:SF94">
    <property type="entry name" value="INTESTINAL NEUREXIN-LIKE"/>
    <property type="match status" value="1"/>
</dbReference>
<feature type="domain" description="Laminin G" evidence="7">
    <location>
        <begin position="897"/>
        <end position="1113"/>
    </location>
</feature>
<feature type="region of interest" description="Disordered" evidence="4">
    <location>
        <begin position="1560"/>
        <end position="1617"/>
    </location>
</feature>
<dbReference type="PROSITE" id="PS50026">
    <property type="entry name" value="EGF_3"/>
    <property type="match status" value="3"/>
</dbReference>
<feature type="domain" description="Laminin G" evidence="7">
    <location>
        <begin position="1170"/>
        <end position="1377"/>
    </location>
</feature>
<dbReference type="SUPFAM" id="SSF49899">
    <property type="entry name" value="Concanavalin A-like lectins/glucanases"/>
    <property type="match status" value="4"/>
</dbReference>
<feature type="domain" description="Laminin G" evidence="7">
    <location>
        <begin position="689"/>
        <end position="852"/>
    </location>
</feature>
<evidence type="ECO:0000256" key="3">
    <source>
        <dbReference type="PROSITE-ProRule" id="PRU00122"/>
    </source>
</evidence>
<dbReference type="Proteomes" id="UP000887575">
    <property type="component" value="Unassembled WGS sequence"/>
</dbReference>
<keyword evidence="6" id="KW-0732">Signal</keyword>
<dbReference type="GO" id="GO:0016020">
    <property type="term" value="C:membrane"/>
    <property type="evidence" value="ECO:0007669"/>
    <property type="project" value="UniProtKB-SubCell"/>
</dbReference>
<dbReference type="InterPro" id="IPR000742">
    <property type="entry name" value="EGF"/>
</dbReference>
<accession>A0AAF3J2F2</accession>
<keyword evidence="5" id="KW-1133">Transmembrane helix</keyword>
<keyword evidence="5" id="KW-0812">Transmembrane</keyword>
<name>A0AAF3J2F2_9BILA</name>
<evidence type="ECO:0000313" key="9">
    <source>
        <dbReference type="Proteomes" id="UP000887575"/>
    </source>
</evidence>
<keyword evidence="5" id="KW-0472">Membrane</keyword>
<feature type="disulfide bond" evidence="2">
    <location>
        <begin position="861"/>
        <end position="878"/>
    </location>
</feature>
<evidence type="ECO:0000259" key="8">
    <source>
        <dbReference type="PROSITE" id="PS50026"/>
    </source>
</evidence>
<dbReference type="PANTHER" id="PTHR15036">
    <property type="entry name" value="PIKACHURIN-LIKE PROTEIN"/>
    <property type="match status" value="1"/>
</dbReference>
<feature type="transmembrane region" description="Helical" evidence="5">
    <location>
        <begin position="1425"/>
        <end position="1450"/>
    </location>
</feature>
<dbReference type="PROSITE" id="PS00022">
    <property type="entry name" value="EGF_1"/>
    <property type="match status" value="1"/>
</dbReference>
<protein>
    <submittedName>
        <fullName evidence="10">Uncharacterized protein</fullName>
    </submittedName>
</protein>
<keyword evidence="9" id="KW-1185">Reference proteome</keyword>
<reference evidence="10" key="1">
    <citation type="submission" date="2024-02" db="UniProtKB">
        <authorList>
            <consortium name="WormBaseParasite"/>
        </authorList>
    </citation>
    <scope>IDENTIFICATION</scope>
</reference>
<feature type="chain" id="PRO_5041962359" evidence="6">
    <location>
        <begin position="24"/>
        <end position="1617"/>
    </location>
</feature>
<dbReference type="PROSITE" id="PS50025">
    <property type="entry name" value="LAM_G_DOMAIN"/>
    <property type="match status" value="3"/>
</dbReference>
<evidence type="ECO:0000256" key="2">
    <source>
        <dbReference type="PROSITE-ProRule" id="PRU00076"/>
    </source>
</evidence>
<feature type="domain" description="EGF-like" evidence="8">
    <location>
        <begin position="479"/>
        <end position="518"/>
    </location>
</feature>
<feature type="compositionally biased region" description="Pro residues" evidence="4">
    <location>
        <begin position="1592"/>
        <end position="1609"/>
    </location>
</feature>